<name>A0A183SCX7_SCHSO</name>
<gene>
    <name evidence="2" type="ORF">SSLN_LOCUS2075</name>
</gene>
<evidence type="ECO:0000256" key="1">
    <source>
        <dbReference type="SAM" id="MobiDB-lite"/>
    </source>
</evidence>
<reference evidence="4" key="1">
    <citation type="submission" date="2016-06" db="UniProtKB">
        <authorList>
            <consortium name="WormBaseParasite"/>
        </authorList>
    </citation>
    <scope>IDENTIFICATION</scope>
</reference>
<keyword evidence="3" id="KW-1185">Reference proteome</keyword>
<evidence type="ECO:0000313" key="4">
    <source>
        <dbReference type="WBParaSite" id="SSLN_0000214501-mRNA-1"/>
    </source>
</evidence>
<proteinExistence type="predicted"/>
<accession>A0A183SCX7</accession>
<dbReference type="AlphaFoldDB" id="A0A183SCX7"/>
<dbReference type="WBParaSite" id="SSLN_0000214501-mRNA-1">
    <property type="protein sequence ID" value="SSLN_0000214501-mRNA-1"/>
    <property type="gene ID" value="SSLN_0000214501"/>
</dbReference>
<evidence type="ECO:0000313" key="2">
    <source>
        <dbReference type="EMBL" id="VDL88460.1"/>
    </source>
</evidence>
<reference evidence="2 3" key="2">
    <citation type="submission" date="2018-11" db="EMBL/GenBank/DDBJ databases">
        <authorList>
            <consortium name="Pathogen Informatics"/>
        </authorList>
    </citation>
    <scope>NUCLEOTIDE SEQUENCE [LARGE SCALE GENOMIC DNA]</scope>
    <source>
        <strain evidence="2 3">NST_G2</strain>
    </source>
</reference>
<feature type="region of interest" description="Disordered" evidence="1">
    <location>
        <begin position="1"/>
        <end position="31"/>
    </location>
</feature>
<evidence type="ECO:0000313" key="3">
    <source>
        <dbReference type="Proteomes" id="UP000275846"/>
    </source>
</evidence>
<protein>
    <submittedName>
        <fullName evidence="2 4">Uncharacterized protein</fullName>
    </submittedName>
</protein>
<organism evidence="4">
    <name type="scientific">Schistocephalus solidus</name>
    <name type="common">Tapeworm</name>
    <dbReference type="NCBI Taxonomy" id="70667"/>
    <lineage>
        <taxon>Eukaryota</taxon>
        <taxon>Metazoa</taxon>
        <taxon>Spiralia</taxon>
        <taxon>Lophotrochozoa</taxon>
        <taxon>Platyhelminthes</taxon>
        <taxon>Cestoda</taxon>
        <taxon>Eucestoda</taxon>
        <taxon>Diphyllobothriidea</taxon>
        <taxon>Diphyllobothriidae</taxon>
        <taxon>Schistocephalus</taxon>
    </lineage>
</organism>
<sequence length="104" mass="11665">MRRPFTRPDPWFKSPPHQSSGVTKPLPPYRKHPSVYSPWDRDRVVTLALRRLNGIGALLSPLILGAALHSPPLLGEALHSLLNEVTVCNNVVVRPALRLPQMFM</sequence>
<dbReference type="Proteomes" id="UP000275846">
    <property type="component" value="Unassembled WGS sequence"/>
</dbReference>
<dbReference type="EMBL" id="UYSU01032166">
    <property type="protein sequence ID" value="VDL88460.1"/>
    <property type="molecule type" value="Genomic_DNA"/>
</dbReference>